<gene>
    <name evidence="1" type="ORF">QYF61_027631</name>
</gene>
<comment type="caution">
    <text evidence="1">The sequence shown here is derived from an EMBL/GenBank/DDBJ whole genome shotgun (WGS) entry which is preliminary data.</text>
</comment>
<evidence type="ECO:0000313" key="1">
    <source>
        <dbReference type="EMBL" id="KAK4825476.1"/>
    </source>
</evidence>
<organism evidence="1 2">
    <name type="scientific">Mycteria americana</name>
    <name type="common">Wood stork</name>
    <dbReference type="NCBI Taxonomy" id="33587"/>
    <lineage>
        <taxon>Eukaryota</taxon>
        <taxon>Metazoa</taxon>
        <taxon>Chordata</taxon>
        <taxon>Craniata</taxon>
        <taxon>Vertebrata</taxon>
        <taxon>Euteleostomi</taxon>
        <taxon>Archelosauria</taxon>
        <taxon>Archosauria</taxon>
        <taxon>Dinosauria</taxon>
        <taxon>Saurischia</taxon>
        <taxon>Theropoda</taxon>
        <taxon>Coelurosauria</taxon>
        <taxon>Aves</taxon>
        <taxon>Neognathae</taxon>
        <taxon>Neoaves</taxon>
        <taxon>Aequornithes</taxon>
        <taxon>Ciconiiformes</taxon>
        <taxon>Ciconiidae</taxon>
        <taxon>Mycteria</taxon>
    </lineage>
</organism>
<dbReference type="Proteomes" id="UP001333110">
    <property type="component" value="Unassembled WGS sequence"/>
</dbReference>
<protein>
    <submittedName>
        <fullName evidence="1">Uncharacterized protein</fullName>
    </submittedName>
</protein>
<keyword evidence="2" id="KW-1185">Reference proteome</keyword>
<proteinExistence type="predicted"/>
<accession>A0AAN7NIG5</accession>
<dbReference type="EMBL" id="JAUNZN010000003">
    <property type="protein sequence ID" value="KAK4825476.1"/>
    <property type="molecule type" value="Genomic_DNA"/>
</dbReference>
<reference evidence="1 2" key="1">
    <citation type="journal article" date="2023" name="J. Hered.">
        <title>Chromosome-level genome of the wood stork (Mycteria americana) provides insight into avian chromosome evolution.</title>
        <authorList>
            <person name="Flamio R. Jr."/>
            <person name="Ramstad K.M."/>
        </authorList>
    </citation>
    <scope>NUCLEOTIDE SEQUENCE [LARGE SCALE GENOMIC DNA]</scope>
    <source>
        <strain evidence="1">JAX WOST 10</strain>
    </source>
</reference>
<dbReference type="AlphaFoldDB" id="A0AAN7NIG5"/>
<evidence type="ECO:0000313" key="2">
    <source>
        <dbReference type="Proteomes" id="UP001333110"/>
    </source>
</evidence>
<sequence length="46" mass="4969">MASSCARGGLDWILGKPSSLKGLSSIGTGCPGKWLSHHPWRYLKDL</sequence>
<name>A0AAN7NIG5_MYCAM</name>